<dbReference type="PANTHER" id="PTHR12906">
    <property type="entry name" value="PROTEIN C20ORF24 RAB5-INTERACTING PROTEIN"/>
    <property type="match status" value="1"/>
</dbReference>
<dbReference type="Pfam" id="PF07019">
    <property type="entry name" value="EMC6"/>
    <property type="match status" value="1"/>
</dbReference>
<comment type="caution">
    <text evidence="8">The sequence shown here is derived from an EMBL/GenBank/DDBJ whole genome shotgun (WGS) entry which is preliminary data.</text>
</comment>
<accession>A0AAD4NHB6</accession>
<dbReference type="InterPro" id="IPR010742">
    <property type="entry name" value="RCAF1"/>
</dbReference>
<evidence type="ECO:0000256" key="6">
    <source>
        <dbReference type="ARBA" id="ARBA00023136"/>
    </source>
</evidence>
<keyword evidence="5 7" id="KW-1133">Transmembrane helix</keyword>
<keyword evidence="6 7" id="KW-0472">Membrane</keyword>
<comment type="similarity">
    <text evidence="2">Belongs to the EMC6 family.</text>
</comment>
<protein>
    <submittedName>
        <fullName evidence="8">Rab5-interacting protein (Rab5ip) domain-containing protein</fullName>
    </submittedName>
</protein>
<evidence type="ECO:0000256" key="4">
    <source>
        <dbReference type="ARBA" id="ARBA00022824"/>
    </source>
</evidence>
<evidence type="ECO:0000313" key="9">
    <source>
        <dbReference type="Proteomes" id="UP001201812"/>
    </source>
</evidence>
<dbReference type="GO" id="GO:0005739">
    <property type="term" value="C:mitochondrion"/>
    <property type="evidence" value="ECO:0007669"/>
    <property type="project" value="GOC"/>
</dbReference>
<keyword evidence="3 7" id="KW-0812">Transmembrane</keyword>
<organism evidence="8 9">
    <name type="scientific">Ditylenchus destructor</name>
    <dbReference type="NCBI Taxonomy" id="166010"/>
    <lineage>
        <taxon>Eukaryota</taxon>
        <taxon>Metazoa</taxon>
        <taxon>Ecdysozoa</taxon>
        <taxon>Nematoda</taxon>
        <taxon>Chromadorea</taxon>
        <taxon>Rhabditida</taxon>
        <taxon>Tylenchina</taxon>
        <taxon>Tylenchomorpha</taxon>
        <taxon>Sphaerularioidea</taxon>
        <taxon>Anguinidae</taxon>
        <taxon>Anguininae</taxon>
        <taxon>Ditylenchus</taxon>
    </lineage>
</organism>
<evidence type="ECO:0000256" key="2">
    <source>
        <dbReference type="ARBA" id="ARBA00009436"/>
    </source>
</evidence>
<reference evidence="8" key="1">
    <citation type="submission" date="2022-01" db="EMBL/GenBank/DDBJ databases">
        <title>Genome Sequence Resource for Two Populations of Ditylenchus destructor, the Migratory Endoparasitic Phytonematode.</title>
        <authorList>
            <person name="Zhang H."/>
            <person name="Lin R."/>
            <person name="Xie B."/>
        </authorList>
    </citation>
    <scope>NUCLEOTIDE SEQUENCE</scope>
    <source>
        <strain evidence="8">BazhouSP</strain>
    </source>
</reference>
<evidence type="ECO:0000256" key="1">
    <source>
        <dbReference type="ARBA" id="ARBA00004477"/>
    </source>
</evidence>
<keyword evidence="9" id="KW-1185">Reference proteome</keyword>
<keyword evidence="4" id="KW-0256">Endoplasmic reticulum</keyword>
<evidence type="ECO:0000256" key="7">
    <source>
        <dbReference type="SAM" id="Phobius"/>
    </source>
</evidence>
<dbReference type="InterPro" id="IPR029008">
    <property type="entry name" value="EMC6-like"/>
</dbReference>
<dbReference type="EMBL" id="JAKKPZ010000001">
    <property type="protein sequence ID" value="KAI1728236.1"/>
    <property type="molecule type" value="Genomic_DNA"/>
</dbReference>
<dbReference type="GO" id="GO:0005789">
    <property type="term" value="C:endoplasmic reticulum membrane"/>
    <property type="evidence" value="ECO:0007669"/>
    <property type="project" value="UniProtKB-SubCell"/>
</dbReference>
<sequence length="126" mass="14230">MGRDVSEKNTDESWSVGKAFSKALKSGGKWEDKDELLDVLYWGRQIMALIIGLLWGFIPLKGIIAIFIYVICSSISGHFYLTAYQKQDEEVFGGFWEIAKEGFGAAFATFMVSWIVVYSALHFNID</sequence>
<evidence type="ECO:0000256" key="5">
    <source>
        <dbReference type="ARBA" id="ARBA00022989"/>
    </source>
</evidence>
<evidence type="ECO:0000256" key="3">
    <source>
        <dbReference type="ARBA" id="ARBA00022692"/>
    </source>
</evidence>
<comment type="subcellular location">
    <subcellularLocation>
        <location evidence="1">Endoplasmic reticulum membrane</location>
        <topology evidence="1">Multi-pass membrane protein</topology>
    </subcellularLocation>
</comment>
<evidence type="ECO:0000313" key="8">
    <source>
        <dbReference type="EMBL" id="KAI1728236.1"/>
    </source>
</evidence>
<name>A0AAD4NHB6_9BILA</name>
<proteinExistence type="inferred from homology"/>
<dbReference type="GO" id="GO:0097250">
    <property type="term" value="P:mitochondrial respirasome assembly"/>
    <property type="evidence" value="ECO:0007669"/>
    <property type="project" value="InterPro"/>
</dbReference>
<gene>
    <name evidence="8" type="ORF">DdX_00400</name>
</gene>
<feature type="transmembrane region" description="Helical" evidence="7">
    <location>
        <begin position="103"/>
        <end position="121"/>
    </location>
</feature>
<dbReference type="Proteomes" id="UP001201812">
    <property type="component" value="Unassembled WGS sequence"/>
</dbReference>
<dbReference type="AlphaFoldDB" id="A0AAD4NHB6"/>
<dbReference type="PANTHER" id="PTHR12906:SF0">
    <property type="entry name" value="GEL COMPLEX SUBUNIT OPTI"/>
    <property type="match status" value="1"/>
</dbReference>